<evidence type="ECO:0000313" key="4">
    <source>
        <dbReference type="EMBL" id="GGM45991.1"/>
    </source>
</evidence>
<evidence type="ECO:0000256" key="3">
    <source>
        <dbReference type="SAM" id="MobiDB-lite"/>
    </source>
</evidence>
<keyword evidence="5" id="KW-1185">Reference proteome</keyword>
<evidence type="ECO:0008006" key="6">
    <source>
        <dbReference type="Google" id="ProtNLM"/>
    </source>
</evidence>
<dbReference type="Pfam" id="PF01231">
    <property type="entry name" value="IDO"/>
    <property type="match status" value="1"/>
</dbReference>
<dbReference type="GO" id="GO:0046872">
    <property type="term" value="F:metal ion binding"/>
    <property type="evidence" value="ECO:0007669"/>
    <property type="project" value="UniProtKB-KW"/>
</dbReference>
<dbReference type="InterPro" id="IPR000898">
    <property type="entry name" value="Indolamine_dOase"/>
</dbReference>
<evidence type="ECO:0000313" key="5">
    <source>
        <dbReference type="Proteomes" id="UP000600547"/>
    </source>
</evidence>
<dbReference type="AlphaFoldDB" id="A0A8H9L992"/>
<name>A0A8H9L992_9DEIO</name>
<accession>A0A8H9L992</accession>
<dbReference type="InterPro" id="IPR037217">
    <property type="entry name" value="Trp/Indoleamine_2_3_dOase-like"/>
</dbReference>
<evidence type="ECO:0000256" key="2">
    <source>
        <dbReference type="ARBA" id="ARBA00023004"/>
    </source>
</evidence>
<dbReference type="RefSeq" id="WP_162621250.1">
    <property type="nucleotide sequence ID" value="NZ_BMQG01000007.1"/>
</dbReference>
<sequence length="434" mass="46877">MGAPESAQRSTAPPPYSGAPGGEVPLPHPAPLRPALLDAAAPLRRTGFLPTRAPLLTLPGPFQAVPDLIPALAGAYAGSGVRPLIREATQAWPADLTRQTEDLTPDERDALLAAAATLMHLYRWAAVPVHPDWFDETPDFPRALEGLFRHLSAARGLPPCGGLYTLKYLNWRSPDVAPGAAYDAATLHAGNVRIARSWHTGEAGEQLDLWLQTFVLAEARGQAVLVAGLDAVQAAHEHDRDALAGALEALHHAVRAVTREINVFTRFHVIRTDLWRVLIQPTFGWGLTEGRTLLEGASGLQLGATQFADLALGVPFSGPLGAALLASRAYLPPEQRALLSAWDAHHGDVRAAVQTWGDSRARDLYGACVQDMERWRVSHRERGAAYLRGDGQPHVMASTGTQFEAGVPHDQAFRDLMTTRVVDTRAQRLTPKEG</sequence>
<dbReference type="GO" id="GO:0016491">
    <property type="term" value="F:oxidoreductase activity"/>
    <property type="evidence" value="ECO:0007669"/>
    <property type="project" value="UniProtKB-ARBA"/>
</dbReference>
<keyword evidence="1" id="KW-0479">Metal-binding</keyword>
<dbReference type="GO" id="GO:0020037">
    <property type="term" value="F:heme binding"/>
    <property type="evidence" value="ECO:0007669"/>
    <property type="project" value="InterPro"/>
</dbReference>
<reference evidence="5" key="1">
    <citation type="journal article" date="2019" name="Int. J. Syst. Evol. Microbiol.">
        <title>The Global Catalogue of Microorganisms (GCM) 10K type strain sequencing project: providing services to taxonomists for standard genome sequencing and annotation.</title>
        <authorList>
            <consortium name="The Broad Institute Genomics Platform"/>
            <consortium name="The Broad Institute Genome Sequencing Center for Infectious Disease"/>
            <person name="Wu L."/>
            <person name="Ma J."/>
        </authorList>
    </citation>
    <scope>NUCLEOTIDE SEQUENCE [LARGE SCALE GENOMIC DNA]</scope>
    <source>
        <strain evidence="5">JCM 31047</strain>
    </source>
</reference>
<dbReference type="EMBL" id="BMQG01000007">
    <property type="protein sequence ID" value="GGM45991.1"/>
    <property type="molecule type" value="Genomic_DNA"/>
</dbReference>
<organism evidence="4 5">
    <name type="scientific">Deinococcus arenae</name>
    <dbReference type="NCBI Taxonomy" id="1452751"/>
    <lineage>
        <taxon>Bacteria</taxon>
        <taxon>Thermotogati</taxon>
        <taxon>Deinococcota</taxon>
        <taxon>Deinococci</taxon>
        <taxon>Deinococcales</taxon>
        <taxon>Deinococcaceae</taxon>
        <taxon>Deinococcus</taxon>
    </lineage>
</organism>
<feature type="region of interest" description="Disordered" evidence="3">
    <location>
        <begin position="1"/>
        <end position="33"/>
    </location>
</feature>
<protein>
    <recommendedName>
        <fullName evidence="6">Indoleamine 2,3-dioxygenase</fullName>
    </recommendedName>
</protein>
<dbReference type="PANTHER" id="PTHR28657">
    <property type="entry name" value="INDOLEAMINE 2,3-DIOXYGENASE"/>
    <property type="match status" value="1"/>
</dbReference>
<dbReference type="PANTHER" id="PTHR28657:SF5">
    <property type="entry name" value="INDOLEAMINE 2,3-DIOXYGENASE"/>
    <property type="match status" value="1"/>
</dbReference>
<keyword evidence="2" id="KW-0408">Iron</keyword>
<proteinExistence type="predicted"/>
<dbReference type="Proteomes" id="UP000600547">
    <property type="component" value="Unassembled WGS sequence"/>
</dbReference>
<gene>
    <name evidence="4" type="ORF">GCM10008956_22720</name>
</gene>
<evidence type="ECO:0000256" key="1">
    <source>
        <dbReference type="ARBA" id="ARBA00022723"/>
    </source>
</evidence>
<dbReference type="GO" id="GO:0019441">
    <property type="term" value="P:L-tryptophan catabolic process to kynurenine"/>
    <property type="evidence" value="ECO:0007669"/>
    <property type="project" value="InterPro"/>
</dbReference>
<dbReference type="SUPFAM" id="SSF140959">
    <property type="entry name" value="Indolic compounds 2,3-dioxygenase-like"/>
    <property type="match status" value="1"/>
</dbReference>
<comment type="caution">
    <text evidence="4">The sequence shown here is derived from an EMBL/GenBank/DDBJ whole genome shotgun (WGS) entry which is preliminary data.</text>
</comment>
<dbReference type="Gene3D" id="1.20.58.480">
    <property type="match status" value="1"/>
</dbReference>